<dbReference type="AlphaFoldDB" id="A0A2R6PWL9"/>
<dbReference type="PANTHER" id="PTHR31949:SF6">
    <property type="entry name" value="DUF4005 DOMAIN-CONTAINING PROTEIN"/>
    <property type="match status" value="1"/>
</dbReference>
<dbReference type="OMA" id="AHKHMEI"/>
<feature type="compositionally biased region" description="Low complexity" evidence="1">
    <location>
        <begin position="165"/>
        <end position="175"/>
    </location>
</feature>
<accession>A0A2R6PWL9</accession>
<proteinExistence type="predicted"/>
<keyword evidence="2" id="KW-0176">Collagen</keyword>
<protein>
    <submittedName>
        <fullName evidence="2">Collagen alpha-1(XX) chain like</fullName>
    </submittedName>
</protein>
<name>A0A2R6PWL9_ACTCC</name>
<sequence length="455" mass="49952">MDGGGGRTGQRKMLGQPPNGRKVLDRDEDLVLFREMHRKEKDCIVSLLQPVSDEFEANGNYPLYRMASAKKGLGYEYLGDSGKNDYDWLKTPPATPLFPSLEMEATNASELLVQREIPIIHSLSRFSTGNLAVMTKETRKERSKSPNPKQKAPPLRCVTPSQRPSVSKASSAKSKPMLTEQKMNQLRSSSTYLISRRATAAKPILNQQLQQKADQSPDQNNFLVSNLSKRMGPLEYSKTKPTSRGVSPAVRLTIPAQIEGLSDQTPPNLKTDRSSSASRSRYGSQTTLAVAAGNIAKQTPESNHKKTIRRQSCSPSVTRGRKVDTITKQAESIRTGVNNTTETGTHETTHKVSSRTQLAGRSEGNGTQILGSRMVDKFMNARKLSAAVEDRETNSKLPLRESSGVGRIMSKSSLDMVVRHLDVKRGASGDFHRGSSTTTTSGRKYSTIKSTTPTS</sequence>
<evidence type="ECO:0000256" key="1">
    <source>
        <dbReference type="SAM" id="MobiDB-lite"/>
    </source>
</evidence>
<gene>
    <name evidence="2" type="ORF">CEY00_Acc24752</name>
</gene>
<dbReference type="InParanoid" id="A0A2R6PWL9"/>
<evidence type="ECO:0000313" key="2">
    <source>
        <dbReference type="EMBL" id="PSR98153.1"/>
    </source>
</evidence>
<feature type="compositionally biased region" description="Polar residues" evidence="1">
    <location>
        <begin position="354"/>
        <end position="367"/>
    </location>
</feature>
<feature type="region of interest" description="Disordered" evidence="1">
    <location>
        <begin position="257"/>
        <end position="283"/>
    </location>
</feature>
<dbReference type="Gramene" id="PSR98153">
    <property type="protein sequence ID" value="PSR98153"/>
    <property type="gene ID" value="CEY00_Acc24752"/>
</dbReference>
<keyword evidence="3" id="KW-1185">Reference proteome</keyword>
<evidence type="ECO:0000313" key="3">
    <source>
        <dbReference type="Proteomes" id="UP000241394"/>
    </source>
</evidence>
<feature type="region of interest" description="Disordered" evidence="1">
    <location>
        <begin position="296"/>
        <end position="367"/>
    </location>
</feature>
<comment type="caution">
    <text evidence="2">The sequence shown here is derived from an EMBL/GenBank/DDBJ whole genome shotgun (WGS) entry which is preliminary data.</text>
</comment>
<dbReference type="PANTHER" id="PTHR31949">
    <property type="entry name" value="GASTRIC MUCIN-LIKE PROTEIN"/>
    <property type="match status" value="1"/>
</dbReference>
<dbReference type="STRING" id="1590841.A0A2R6PWL9"/>
<dbReference type="OrthoDB" id="1929779at2759"/>
<feature type="region of interest" description="Disordered" evidence="1">
    <location>
        <begin position="1"/>
        <end position="25"/>
    </location>
</feature>
<organism evidence="2 3">
    <name type="scientific">Actinidia chinensis var. chinensis</name>
    <name type="common">Chinese soft-hair kiwi</name>
    <dbReference type="NCBI Taxonomy" id="1590841"/>
    <lineage>
        <taxon>Eukaryota</taxon>
        <taxon>Viridiplantae</taxon>
        <taxon>Streptophyta</taxon>
        <taxon>Embryophyta</taxon>
        <taxon>Tracheophyta</taxon>
        <taxon>Spermatophyta</taxon>
        <taxon>Magnoliopsida</taxon>
        <taxon>eudicotyledons</taxon>
        <taxon>Gunneridae</taxon>
        <taxon>Pentapetalae</taxon>
        <taxon>asterids</taxon>
        <taxon>Ericales</taxon>
        <taxon>Actinidiaceae</taxon>
        <taxon>Actinidia</taxon>
    </lineage>
</organism>
<dbReference type="EMBL" id="NKQK01000022">
    <property type="protein sequence ID" value="PSR98153.1"/>
    <property type="molecule type" value="Genomic_DNA"/>
</dbReference>
<dbReference type="Proteomes" id="UP000241394">
    <property type="component" value="Chromosome LG22"/>
</dbReference>
<feature type="region of interest" description="Disordered" evidence="1">
    <location>
        <begin position="136"/>
        <end position="186"/>
    </location>
</feature>
<dbReference type="GO" id="GO:0055028">
    <property type="term" value="C:cortical microtubule"/>
    <property type="evidence" value="ECO:0007669"/>
    <property type="project" value="TreeGrafter"/>
</dbReference>
<reference evidence="2 3" key="1">
    <citation type="submission" date="2017-07" db="EMBL/GenBank/DDBJ databases">
        <title>An improved, manually edited Actinidia chinensis var. chinensis (kiwifruit) genome highlights the challenges associated with draft genomes and gene prediction in plants.</title>
        <authorList>
            <person name="Pilkington S."/>
            <person name="Crowhurst R."/>
            <person name="Hilario E."/>
            <person name="Nardozza S."/>
            <person name="Fraser L."/>
            <person name="Peng Y."/>
            <person name="Gunaseelan K."/>
            <person name="Simpson R."/>
            <person name="Tahir J."/>
            <person name="Deroles S."/>
            <person name="Templeton K."/>
            <person name="Luo Z."/>
            <person name="Davy M."/>
            <person name="Cheng C."/>
            <person name="Mcneilage M."/>
            <person name="Scaglione D."/>
            <person name="Liu Y."/>
            <person name="Zhang Q."/>
            <person name="Datson P."/>
            <person name="De Silva N."/>
            <person name="Gardiner S."/>
            <person name="Bassett H."/>
            <person name="Chagne D."/>
            <person name="Mccallum J."/>
            <person name="Dzierzon H."/>
            <person name="Deng C."/>
            <person name="Wang Y.-Y."/>
            <person name="Barron N."/>
            <person name="Manako K."/>
            <person name="Bowen J."/>
            <person name="Foster T."/>
            <person name="Erridge Z."/>
            <person name="Tiffin H."/>
            <person name="Waite C."/>
            <person name="Davies K."/>
            <person name="Grierson E."/>
            <person name="Laing W."/>
            <person name="Kirk R."/>
            <person name="Chen X."/>
            <person name="Wood M."/>
            <person name="Montefiori M."/>
            <person name="Brummell D."/>
            <person name="Schwinn K."/>
            <person name="Catanach A."/>
            <person name="Fullerton C."/>
            <person name="Li D."/>
            <person name="Meiyalaghan S."/>
            <person name="Nieuwenhuizen N."/>
            <person name="Read N."/>
            <person name="Prakash R."/>
            <person name="Hunter D."/>
            <person name="Zhang H."/>
            <person name="Mckenzie M."/>
            <person name="Knabel M."/>
            <person name="Harris A."/>
            <person name="Allan A."/>
            <person name="Chen A."/>
            <person name="Janssen B."/>
            <person name="Plunkett B."/>
            <person name="Dwamena C."/>
            <person name="Voogd C."/>
            <person name="Leif D."/>
            <person name="Lafferty D."/>
            <person name="Souleyre E."/>
            <person name="Varkonyi-Gasic E."/>
            <person name="Gambi F."/>
            <person name="Hanley J."/>
            <person name="Yao J.-L."/>
            <person name="Cheung J."/>
            <person name="David K."/>
            <person name="Warren B."/>
            <person name="Marsh K."/>
            <person name="Snowden K."/>
            <person name="Lin-Wang K."/>
            <person name="Brian L."/>
            <person name="Martinez-Sanchez M."/>
            <person name="Wang M."/>
            <person name="Ileperuma N."/>
            <person name="Macnee N."/>
            <person name="Campin R."/>
            <person name="Mcatee P."/>
            <person name="Drummond R."/>
            <person name="Espley R."/>
            <person name="Ireland H."/>
            <person name="Wu R."/>
            <person name="Atkinson R."/>
            <person name="Karunairetnam S."/>
            <person name="Bulley S."/>
            <person name="Chunkath S."/>
            <person name="Hanley Z."/>
            <person name="Storey R."/>
            <person name="Thrimawithana A."/>
            <person name="Thomson S."/>
            <person name="David C."/>
            <person name="Testolin R."/>
        </authorList>
    </citation>
    <scope>NUCLEOTIDE SEQUENCE [LARGE SCALE GENOMIC DNA]</scope>
    <source>
        <strain evidence="3">cv. Red5</strain>
        <tissue evidence="2">Young leaf</tissue>
    </source>
</reference>
<reference evidence="3" key="2">
    <citation type="journal article" date="2018" name="BMC Genomics">
        <title>A manually annotated Actinidia chinensis var. chinensis (kiwifruit) genome highlights the challenges associated with draft genomes and gene prediction in plants.</title>
        <authorList>
            <person name="Pilkington S.M."/>
            <person name="Crowhurst R."/>
            <person name="Hilario E."/>
            <person name="Nardozza S."/>
            <person name="Fraser L."/>
            <person name="Peng Y."/>
            <person name="Gunaseelan K."/>
            <person name="Simpson R."/>
            <person name="Tahir J."/>
            <person name="Deroles S.C."/>
            <person name="Templeton K."/>
            <person name="Luo Z."/>
            <person name="Davy M."/>
            <person name="Cheng C."/>
            <person name="McNeilage M."/>
            <person name="Scaglione D."/>
            <person name="Liu Y."/>
            <person name="Zhang Q."/>
            <person name="Datson P."/>
            <person name="De Silva N."/>
            <person name="Gardiner S.E."/>
            <person name="Bassett H."/>
            <person name="Chagne D."/>
            <person name="McCallum J."/>
            <person name="Dzierzon H."/>
            <person name="Deng C."/>
            <person name="Wang Y.Y."/>
            <person name="Barron L."/>
            <person name="Manako K."/>
            <person name="Bowen J."/>
            <person name="Foster T.M."/>
            <person name="Erridge Z.A."/>
            <person name="Tiffin H."/>
            <person name="Waite C.N."/>
            <person name="Davies K.M."/>
            <person name="Grierson E.P."/>
            <person name="Laing W.A."/>
            <person name="Kirk R."/>
            <person name="Chen X."/>
            <person name="Wood M."/>
            <person name="Montefiori M."/>
            <person name="Brummell D.A."/>
            <person name="Schwinn K.E."/>
            <person name="Catanach A."/>
            <person name="Fullerton C."/>
            <person name="Li D."/>
            <person name="Meiyalaghan S."/>
            <person name="Nieuwenhuizen N."/>
            <person name="Read N."/>
            <person name="Prakash R."/>
            <person name="Hunter D."/>
            <person name="Zhang H."/>
            <person name="McKenzie M."/>
            <person name="Knabel M."/>
            <person name="Harris A."/>
            <person name="Allan A.C."/>
            <person name="Gleave A."/>
            <person name="Chen A."/>
            <person name="Janssen B.J."/>
            <person name="Plunkett B."/>
            <person name="Ampomah-Dwamena C."/>
            <person name="Voogd C."/>
            <person name="Leif D."/>
            <person name="Lafferty D."/>
            <person name="Souleyre E.J.F."/>
            <person name="Varkonyi-Gasic E."/>
            <person name="Gambi F."/>
            <person name="Hanley J."/>
            <person name="Yao J.L."/>
            <person name="Cheung J."/>
            <person name="David K.M."/>
            <person name="Warren B."/>
            <person name="Marsh K."/>
            <person name="Snowden K.C."/>
            <person name="Lin-Wang K."/>
            <person name="Brian L."/>
            <person name="Martinez-Sanchez M."/>
            <person name="Wang M."/>
            <person name="Ileperuma N."/>
            <person name="Macnee N."/>
            <person name="Campin R."/>
            <person name="McAtee P."/>
            <person name="Drummond R.S.M."/>
            <person name="Espley R.V."/>
            <person name="Ireland H.S."/>
            <person name="Wu R."/>
            <person name="Atkinson R.G."/>
            <person name="Karunairetnam S."/>
            <person name="Bulley S."/>
            <person name="Chunkath S."/>
            <person name="Hanley Z."/>
            <person name="Storey R."/>
            <person name="Thrimawithana A.H."/>
            <person name="Thomson S."/>
            <person name="David C."/>
            <person name="Testolin R."/>
            <person name="Huang H."/>
            <person name="Hellens R.P."/>
            <person name="Schaffer R.J."/>
        </authorList>
    </citation>
    <scope>NUCLEOTIDE SEQUENCE [LARGE SCALE GENOMIC DNA]</scope>
    <source>
        <strain evidence="3">cv. Red5</strain>
    </source>
</reference>
<feature type="region of interest" description="Disordered" evidence="1">
    <location>
        <begin position="425"/>
        <end position="455"/>
    </location>
</feature>
<dbReference type="GO" id="GO:0043622">
    <property type="term" value="P:cortical microtubule organization"/>
    <property type="evidence" value="ECO:0007669"/>
    <property type="project" value="TreeGrafter"/>
</dbReference>
<feature type="compositionally biased region" description="Polar residues" evidence="1">
    <location>
        <begin position="442"/>
        <end position="455"/>
    </location>
</feature>